<organism evidence="3 4">
    <name type="scientific">Thiohalobacter thiocyanaticus</name>
    <dbReference type="NCBI Taxonomy" id="585455"/>
    <lineage>
        <taxon>Bacteria</taxon>
        <taxon>Pseudomonadati</taxon>
        <taxon>Pseudomonadota</taxon>
        <taxon>Gammaproteobacteria</taxon>
        <taxon>Thiohalobacterales</taxon>
        <taxon>Thiohalobacteraceae</taxon>
        <taxon>Thiohalobacter</taxon>
    </lineage>
</organism>
<keyword evidence="1" id="KW-0802">TPR repeat</keyword>
<evidence type="ECO:0000256" key="1">
    <source>
        <dbReference type="PROSITE-ProRule" id="PRU00339"/>
    </source>
</evidence>
<dbReference type="InterPro" id="IPR011990">
    <property type="entry name" value="TPR-like_helical_dom_sf"/>
</dbReference>
<dbReference type="AlphaFoldDB" id="A0A426QJ72"/>
<feature type="region of interest" description="Disordered" evidence="2">
    <location>
        <begin position="1"/>
        <end position="42"/>
    </location>
</feature>
<dbReference type="Pfam" id="PF13432">
    <property type="entry name" value="TPR_16"/>
    <property type="match status" value="1"/>
</dbReference>
<evidence type="ECO:0000313" key="4">
    <source>
        <dbReference type="Proteomes" id="UP000287798"/>
    </source>
</evidence>
<gene>
    <name evidence="3" type="ORF">D6C00_07435</name>
</gene>
<evidence type="ECO:0000256" key="2">
    <source>
        <dbReference type="SAM" id="MobiDB-lite"/>
    </source>
</evidence>
<dbReference type="EMBL" id="QZMU01000001">
    <property type="protein sequence ID" value="RRQ21795.1"/>
    <property type="molecule type" value="Genomic_DNA"/>
</dbReference>
<dbReference type="SMART" id="SM00028">
    <property type="entry name" value="TPR"/>
    <property type="match status" value="3"/>
</dbReference>
<reference evidence="3 4" key="1">
    <citation type="journal article" date="2010" name="Int. J. Syst. Evol. Microbiol.">
        <title>Thiohalobacter thiocyanaticus gen. nov., sp. nov., a moderately halophilic, sulfur-oxidizing gammaproteobacterium from hypersaline lakes, that utilizes thiocyanate.</title>
        <authorList>
            <person name="Sorokin D.Y."/>
            <person name="Kovaleva O.L."/>
            <person name="Tourova T.P."/>
            <person name="Muyzer G."/>
        </authorList>
    </citation>
    <scope>NUCLEOTIDE SEQUENCE [LARGE SCALE GENOMIC DNA]</scope>
    <source>
        <strain evidence="3 4">Hrh1</strain>
    </source>
</reference>
<dbReference type="GO" id="GO:0042802">
    <property type="term" value="F:identical protein binding"/>
    <property type="evidence" value="ECO:0007669"/>
    <property type="project" value="InterPro"/>
</dbReference>
<dbReference type="PROSITE" id="PS50005">
    <property type="entry name" value="TPR"/>
    <property type="match status" value="1"/>
</dbReference>
<dbReference type="InterPro" id="IPR011717">
    <property type="entry name" value="TPR-4"/>
</dbReference>
<dbReference type="Gene3D" id="1.25.40.10">
    <property type="entry name" value="Tetratricopeptide repeat domain"/>
    <property type="match status" value="2"/>
</dbReference>
<evidence type="ECO:0000313" key="3">
    <source>
        <dbReference type="EMBL" id="RRQ21795.1"/>
    </source>
</evidence>
<proteinExistence type="predicted"/>
<protein>
    <recommendedName>
        <fullName evidence="5">Tetratricopeptide repeat protein</fullName>
    </recommendedName>
</protein>
<keyword evidence="4" id="KW-1185">Reference proteome</keyword>
<feature type="compositionally biased region" description="Basic and acidic residues" evidence="2">
    <location>
        <begin position="31"/>
        <end position="42"/>
    </location>
</feature>
<name>A0A426QJ72_9GAMM</name>
<dbReference type="Pfam" id="PF07721">
    <property type="entry name" value="TPR_4"/>
    <property type="match status" value="2"/>
</dbReference>
<dbReference type="InterPro" id="IPR019734">
    <property type="entry name" value="TPR_rpt"/>
</dbReference>
<dbReference type="Proteomes" id="UP000287798">
    <property type="component" value="Unassembled WGS sequence"/>
</dbReference>
<dbReference type="SUPFAM" id="SSF48452">
    <property type="entry name" value="TPR-like"/>
    <property type="match status" value="2"/>
</dbReference>
<sequence>MRRAHRPGQQVPLRTAQAQDRHAAQHRRIRPGRDAGRRDTDDRELPWARMGLGRVQFHRQDYAAAIATFDTVIEQQRNFVAAYDWRARALERKGDPAAAQDSLQAAVAVSPKSVQRQRALADIADFNPDYDTTEKARRQALRVGRASVLRQPTDFSGLARVLVKQGNAKEAARIVDQLRHECRNDPRAGLVAAVAESGVHQALGRPEQAQAVLEDALELVRNQPELLDEAAGNELIQTCLAQGCTDQAHEMARALVKNHHDDEGVLSRLSRVYEEAGLAEAGADLISTARKEVVDLNNEGVALVNAGKIEESIDFFTNAVKVMPNNAVFNLNAAHSLVLYMKHSGPSREHLSRALDYIRAAERDEIHRDWRNNLKRACRSMAGAMQNG</sequence>
<dbReference type="PANTHER" id="PTHR44523:SF1">
    <property type="entry name" value="TETRATRICOPEPTIDE REPEAT PROTEIN 13"/>
    <property type="match status" value="1"/>
</dbReference>
<evidence type="ECO:0008006" key="5">
    <source>
        <dbReference type="Google" id="ProtNLM"/>
    </source>
</evidence>
<comment type="caution">
    <text evidence="3">The sequence shown here is derived from an EMBL/GenBank/DDBJ whole genome shotgun (WGS) entry which is preliminary data.</text>
</comment>
<dbReference type="PANTHER" id="PTHR44523">
    <property type="entry name" value="TETRATRICOPEPTIDE REPEAT PROTEIN 13"/>
    <property type="match status" value="1"/>
</dbReference>
<accession>A0A426QJ72</accession>
<feature type="repeat" description="TPR" evidence="1">
    <location>
        <begin position="293"/>
        <end position="326"/>
    </location>
</feature>